<evidence type="ECO:0000256" key="3">
    <source>
        <dbReference type="ARBA" id="ARBA00022475"/>
    </source>
</evidence>
<dbReference type="EC" id="3.4.24.-" evidence="12"/>
<evidence type="ECO:0000256" key="11">
    <source>
        <dbReference type="ARBA" id="ARBA00023136"/>
    </source>
</evidence>
<feature type="transmembrane region" description="Helical" evidence="12">
    <location>
        <begin position="231"/>
        <end position="250"/>
    </location>
</feature>
<dbReference type="AlphaFoldDB" id="A0A0G0M8L6"/>
<comment type="cofactor">
    <cofactor evidence="12">
        <name>Zn(2+)</name>
        <dbReference type="ChEBI" id="CHEBI:29105"/>
    </cofactor>
    <text evidence="12">Binds 1 zinc ion per subunit.</text>
</comment>
<keyword evidence="4 12" id="KW-0645">Protease</keyword>
<feature type="binding site" evidence="12">
    <location>
        <position position="259"/>
    </location>
    <ligand>
        <name>Zn(2+)</name>
        <dbReference type="ChEBI" id="CHEBI:29105"/>
        <note>catalytic</note>
    </ligand>
</feature>
<dbReference type="GO" id="GO:0008270">
    <property type="term" value="F:zinc ion binding"/>
    <property type="evidence" value="ECO:0007669"/>
    <property type="project" value="UniProtKB-UniRule"/>
</dbReference>
<dbReference type="PANTHER" id="PTHR43221">
    <property type="entry name" value="PROTEASE HTPX"/>
    <property type="match status" value="1"/>
</dbReference>
<dbReference type="InterPro" id="IPR001915">
    <property type="entry name" value="Peptidase_M48"/>
</dbReference>
<keyword evidence="11 12" id="KW-0472">Membrane</keyword>
<keyword evidence="8 12" id="KW-0862">Zinc</keyword>
<dbReference type="Gene3D" id="3.30.2010.10">
    <property type="entry name" value="Metalloproteases ('zincins'), catalytic domain"/>
    <property type="match status" value="1"/>
</dbReference>
<comment type="caution">
    <text evidence="14">The sequence shown here is derived from an EMBL/GenBank/DDBJ whole genome shotgun (WGS) entry which is preliminary data.</text>
</comment>
<accession>A0A0G0M8L6</accession>
<evidence type="ECO:0000313" key="14">
    <source>
        <dbReference type="EMBL" id="KKR00479.1"/>
    </source>
</evidence>
<dbReference type="InterPro" id="IPR022919">
    <property type="entry name" value="Pept_M48_protease_HtpX"/>
</dbReference>
<evidence type="ECO:0000256" key="5">
    <source>
        <dbReference type="ARBA" id="ARBA00022692"/>
    </source>
</evidence>
<evidence type="ECO:0000256" key="1">
    <source>
        <dbReference type="ARBA" id="ARBA00004651"/>
    </source>
</evidence>
<proteinExistence type="inferred from homology"/>
<dbReference type="Pfam" id="PF01435">
    <property type="entry name" value="Peptidase_M48"/>
    <property type="match status" value="1"/>
</dbReference>
<protein>
    <recommendedName>
        <fullName evidence="12">Protease HtpX homolog</fullName>
        <ecNumber evidence="12">3.4.24.-</ecNumber>
    </recommendedName>
</protein>
<keyword evidence="7 12" id="KW-0378">Hydrolase</keyword>
<feature type="domain" description="Peptidase M48" evidence="13">
    <location>
        <begin position="124"/>
        <end position="337"/>
    </location>
</feature>
<reference evidence="14 15" key="1">
    <citation type="journal article" date="2015" name="Nature">
        <title>rRNA introns, odd ribosomes, and small enigmatic genomes across a large radiation of phyla.</title>
        <authorList>
            <person name="Brown C.T."/>
            <person name="Hug L.A."/>
            <person name="Thomas B.C."/>
            <person name="Sharon I."/>
            <person name="Castelle C.J."/>
            <person name="Singh A."/>
            <person name="Wilkins M.J."/>
            <person name="Williams K.H."/>
            <person name="Banfield J.F."/>
        </authorList>
    </citation>
    <scope>NUCLEOTIDE SEQUENCE [LARGE SCALE GENOMIC DNA]</scope>
</reference>
<feature type="transmembrane region" description="Helical" evidence="12">
    <location>
        <begin position="45"/>
        <end position="70"/>
    </location>
</feature>
<keyword evidence="3 12" id="KW-1003">Cell membrane</keyword>
<name>A0A0G0M8L6_9BACT</name>
<feature type="transmembrane region" description="Helical" evidence="12">
    <location>
        <begin position="192"/>
        <end position="211"/>
    </location>
</feature>
<dbReference type="GO" id="GO:0005886">
    <property type="term" value="C:plasma membrane"/>
    <property type="evidence" value="ECO:0007669"/>
    <property type="project" value="UniProtKB-SubCell"/>
</dbReference>
<evidence type="ECO:0000313" key="15">
    <source>
        <dbReference type="Proteomes" id="UP000033881"/>
    </source>
</evidence>
<gene>
    <name evidence="12" type="primary">htpX</name>
    <name evidence="14" type="ORF">UT24_C0012G0101</name>
</gene>
<evidence type="ECO:0000256" key="8">
    <source>
        <dbReference type="ARBA" id="ARBA00022833"/>
    </source>
</evidence>
<organism evidence="14 15">
    <name type="scientific">Candidatus Woesebacteria bacterium GW2011_GWB1_39_12</name>
    <dbReference type="NCBI Taxonomy" id="1618574"/>
    <lineage>
        <taxon>Bacteria</taxon>
        <taxon>Candidatus Woeseibacteriota</taxon>
    </lineage>
</organism>
<evidence type="ECO:0000259" key="13">
    <source>
        <dbReference type="Pfam" id="PF01435"/>
    </source>
</evidence>
<evidence type="ECO:0000256" key="12">
    <source>
        <dbReference type="HAMAP-Rule" id="MF_00188"/>
    </source>
</evidence>
<evidence type="ECO:0000256" key="9">
    <source>
        <dbReference type="ARBA" id="ARBA00022989"/>
    </source>
</evidence>
<dbReference type="EMBL" id="LBWB01000012">
    <property type="protein sequence ID" value="KKR00479.1"/>
    <property type="molecule type" value="Genomic_DNA"/>
</dbReference>
<sequence length="338" mass="37179">MMPVSDTSVGYVTITVIQYGLLSPNRKTFMQNIYEAQASNKRKSALILVLFLLFTALVIYVLSQAFVVYLGYEPGGLGFVGLALIISGLMSFGSYWYSDKIVLTISGARPAKRETEFNFYTAAENLSIAAGIPKPKLYVIEDSAPNAFATGRDPEHAVVCATSGLLQKLNRTELESVIAHELSHIKNYDIRLMTIVTVLVGTIALLADWFFRIGWHSRGGRDRDRGQIGAIFLVLGIIFAILSPFIAQLIQLAISRRREFTADAGSVAITRQPTGLIAALEKISEDHEALEAANKATAHLYIVNPFKDKIKGGIGLFSNLFNTHPPLGERIKILRQMS</sequence>
<evidence type="ECO:0000256" key="4">
    <source>
        <dbReference type="ARBA" id="ARBA00022670"/>
    </source>
</evidence>
<dbReference type="GO" id="GO:0004222">
    <property type="term" value="F:metalloendopeptidase activity"/>
    <property type="evidence" value="ECO:0007669"/>
    <property type="project" value="UniProtKB-UniRule"/>
</dbReference>
<keyword evidence="6 12" id="KW-0479">Metal-binding</keyword>
<feature type="active site" evidence="12">
    <location>
        <position position="181"/>
    </location>
</feature>
<comment type="subcellular location">
    <subcellularLocation>
        <location evidence="1 12">Cell membrane</location>
        <topology evidence="1 12">Multi-pass membrane protein</topology>
    </subcellularLocation>
</comment>
<dbReference type="InterPro" id="IPR050083">
    <property type="entry name" value="HtpX_protease"/>
</dbReference>
<evidence type="ECO:0000256" key="2">
    <source>
        <dbReference type="ARBA" id="ARBA00009779"/>
    </source>
</evidence>
<evidence type="ECO:0000256" key="10">
    <source>
        <dbReference type="ARBA" id="ARBA00023049"/>
    </source>
</evidence>
<evidence type="ECO:0000256" key="7">
    <source>
        <dbReference type="ARBA" id="ARBA00022801"/>
    </source>
</evidence>
<dbReference type="Proteomes" id="UP000033881">
    <property type="component" value="Unassembled WGS sequence"/>
</dbReference>
<dbReference type="CDD" id="cd07340">
    <property type="entry name" value="M48B_Htpx_like"/>
    <property type="match status" value="1"/>
</dbReference>
<dbReference type="GO" id="GO:0006508">
    <property type="term" value="P:proteolysis"/>
    <property type="evidence" value="ECO:0007669"/>
    <property type="project" value="UniProtKB-KW"/>
</dbReference>
<feature type="binding site" evidence="12">
    <location>
        <position position="184"/>
    </location>
    <ligand>
        <name>Zn(2+)</name>
        <dbReference type="ChEBI" id="CHEBI:29105"/>
        <note>catalytic</note>
    </ligand>
</feature>
<comment type="similarity">
    <text evidence="2 12">Belongs to the peptidase M48B family.</text>
</comment>
<feature type="binding site" evidence="12">
    <location>
        <position position="180"/>
    </location>
    <ligand>
        <name>Zn(2+)</name>
        <dbReference type="ChEBI" id="CHEBI:29105"/>
        <note>catalytic</note>
    </ligand>
</feature>
<evidence type="ECO:0000256" key="6">
    <source>
        <dbReference type="ARBA" id="ARBA00022723"/>
    </source>
</evidence>
<feature type="transmembrane region" description="Helical" evidence="12">
    <location>
        <begin position="76"/>
        <end position="97"/>
    </location>
</feature>
<keyword evidence="10 12" id="KW-0482">Metalloprotease</keyword>
<keyword evidence="9 12" id="KW-1133">Transmembrane helix</keyword>
<dbReference type="PANTHER" id="PTHR43221:SF1">
    <property type="entry name" value="PROTEASE HTPX"/>
    <property type="match status" value="1"/>
</dbReference>
<keyword evidence="5 12" id="KW-0812">Transmembrane</keyword>
<dbReference type="STRING" id="1618574.UT24_C0012G0101"/>
<dbReference type="HAMAP" id="MF_00188">
    <property type="entry name" value="Pept_M48_protease_HtpX"/>
    <property type="match status" value="1"/>
</dbReference>